<keyword evidence="1" id="KW-1185">Reference proteome</keyword>
<organism evidence="1 2">
    <name type="scientific">Trichobilharzia regenti</name>
    <name type="common">Nasal bird schistosome</name>
    <dbReference type="NCBI Taxonomy" id="157069"/>
    <lineage>
        <taxon>Eukaryota</taxon>
        <taxon>Metazoa</taxon>
        <taxon>Spiralia</taxon>
        <taxon>Lophotrochozoa</taxon>
        <taxon>Platyhelminthes</taxon>
        <taxon>Trematoda</taxon>
        <taxon>Digenea</taxon>
        <taxon>Strigeidida</taxon>
        <taxon>Schistosomatoidea</taxon>
        <taxon>Schistosomatidae</taxon>
        <taxon>Trichobilharzia</taxon>
    </lineage>
</organism>
<evidence type="ECO:0000313" key="1">
    <source>
        <dbReference type="Proteomes" id="UP000050795"/>
    </source>
</evidence>
<dbReference type="WBParaSite" id="TREG1_27370.1">
    <property type="protein sequence ID" value="TREG1_27370.1"/>
    <property type="gene ID" value="TREG1_27370"/>
</dbReference>
<sequence length="138" mass="15707">MVSSVHISNPPISIPFCLFVGWFVADQNSLLLILSGRPSDFLYGAMETAVFADESMQLLIGNALKEVPLSSPKLYESTDSILMLKIRLLLLFKLEHESIFRHSHRIQRPPVHEFQLLSVRDIWHYHRQPMSSHLLGGG</sequence>
<name>A0AA85JD07_TRIRE</name>
<accession>A0AA85JD07</accession>
<proteinExistence type="predicted"/>
<reference evidence="2" key="2">
    <citation type="submission" date="2023-11" db="UniProtKB">
        <authorList>
            <consortium name="WormBaseParasite"/>
        </authorList>
    </citation>
    <scope>IDENTIFICATION</scope>
</reference>
<protein>
    <submittedName>
        <fullName evidence="2">Uncharacterized protein</fullName>
    </submittedName>
</protein>
<evidence type="ECO:0000313" key="2">
    <source>
        <dbReference type="WBParaSite" id="TREG1_27370.1"/>
    </source>
</evidence>
<reference evidence="1" key="1">
    <citation type="submission" date="2022-06" db="EMBL/GenBank/DDBJ databases">
        <authorList>
            <person name="Berger JAMES D."/>
            <person name="Berger JAMES D."/>
        </authorList>
    </citation>
    <scope>NUCLEOTIDE SEQUENCE [LARGE SCALE GENOMIC DNA]</scope>
</reference>
<dbReference type="AlphaFoldDB" id="A0AA85JD07"/>
<dbReference type="Proteomes" id="UP000050795">
    <property type="component" value="Unassembled WGS sequence"/>
</dbReference>